<protein>
    <submittedName>
        <fullName evidence="1">Uncharacterized protein</fullName>
    </submittedName>
</protein>
<dbReference type="EMBL" id="BAAAZI010000012">
    <property type="protein sequence ID" value="GAA4146291.1"/>
    <property type="molecule type" value="Genomic_DNA"/>
</dbReference>
<sequence length="90" mass="9567">MLMAAAALTLLSFNACEEIAEAGCDFESESNIYTQRATAFAKNPTSAGCSSTKTAAIVLLNKLKNCDGGSDLINEGLTAWQNINCSDYDY</sequence>
<evidence type="ECO:0000313" key="2">
    <source>
        <dbReference type="Proteomes" id="UP001500101"/>
    </source>
</evidence>
<keyword evidence="2" id="KW-1185">Reference proteome</keyword>
<dbReference type="Proteomes" id="UP001500101">
    <property type="component" value="Unassembled WGS sequence"/>
</dbReference>
<gene>
    <name evidence="1" type="ORF">GCM10022216_31040</name>
</gene>
<reference evidence="2" key="1">
    <citation type="journal article" date="2019" name="Int. J. Syst. Evol. Microbiol.">
        <title>The Global Catalogue of Microorganisms (GCM) 10K type strain sequencing project: providing services to taxonomists for standard genome sequencing and annotation.</title>
        <authorList>
            <consortium name="The Broad Institute Genomics Platform"/>
            <consortium name="The Broad Institute Genome Sequencing Center for Infectious Disease"/>
            <person name="Wu L."/>
            <person name="Ma J."/>
        </authorList>
    </citation>
    <scope>NUCLEOTIDE SEQUENCE [LARGE SCALE GENOMIC DNA]</scope>
    <source>
        <strain evidence="2">JCM 16704</strain>
    </source>
</reference>
<organism evidence="1 2">
    <name type="scientific">Sphingobacterium kyonggiense</name>
    <dbReference type="NCBI Taxonomy" id="714075"/>
    <lineage>
        <taxon>Bacteria</taxon>
        <taxon>Pseudomonadati</taxon>
        <taxon>Bacteroidota</taxon>
        <taxon>Sphingobacteriia</taxon>
        <taxon>Sphingobacteriales</taxon>
        <taxon>Sphingobacteriaceae</taxon>
        <taxon>Sphingobacterium</taxon>
    </lineage>
</organism>
<evidence type="ECO:0000313" key="1">
    <source>
        <dbReference type="EMBL" id="GAA4146291.1"/>
    </source>
</evidence>
<proteinExistence type="predicted"/>
<accession>A0ABP7Z2X8</accession>
<comment type="caution">
    <text evidence="1">The sequence shown here is derived from an EMBL/GenBank/DDBJ whole genome shotgun (WGS) entry which is preliminary data.</text>
</comment>
<name>A0ABP7Z2X8_9SPHI</name>